<reference evidence="2" key="1">
    <citation type="submission" date="2021-01" db="EMBL/GenBank/DDBJ databases">
        <title>Phytophthora aleatoria, a newly-described species from Pinus radiata is distinct from Phytophthora cactorum isolates based on comparative genomics.</title>
        <authorList>
            <person name="Mcdougal R."/>
            <person name="Panda P."/>
            <person name="Williams N."/>
            <person name="Studholme D.J."/>
        </authorList>
    </citation>
    <scope>NUCLEOTIDE SEQUENCE</scope>
    <source>
        <strain evidence="2">NZFS 4037</strain>
    </source>
</reference>
<sequence length="78" mass="8457">MLSRLHASNPMPADELLNPPEENVLNDHPTDDDFCRVDANSANKTRSKLSSMDATGLEDKGAADSTPTTENISSEELK</sequence>
<keyword evidence="3" id="KW-1185">Reference proteome</keyword>
<gene>
    <name evidence="2" type="ORF">JG688_00014820</name>
</gene>
<evidence type="ECO:0000313" key="3">
    <source>
        <dbReference type="Proteomes" id="UP000709295"/>
    </source>
</evidence>
<evidence type="ECO:0000256" key="1">
    <source>
        <dbReference type="SAM" id="MobiDB-lite"/>
    </source>
</evidence>
<dbReference type="Proteomes" id="UP000709295">
    <property type="component" value="Unassembled WGS sequence"/>
</dbReference>
<comment type="caution">
    <text evidence="2">The sequence shown here is derived from an EMBL/GenBank/DDBJ whole genome shotgun (WGS) entry which is preliminary data.</text>
</comment>
<accession>A0A8J5M328</accession>
<feature type="region of interest" description="Disordered" evidence="1">
    <location>
        <begin position="1"/>
        <end position="78"/>
    </location>
</feature>
<feature type="compositionally biased region" description="Polar residues" evidence="1">
    <location>
        <begin position="40"/>
        <end position="53"/>
    </location>
</feature>
<dbReference type="AlphaFoldDB" id="A0A8J5M328"/>
<feature type="compositionally biased region" description="Polar residues" evidence="1">
    <location>
        <begin position="65"/>
        <end position="78"/>
    </location>
</feature>
<proteinExistence type="predicted"/>
<name>A0A8J5M328_9STRA</name>
<dbReference type="EMBL" id="JAENGY010001477">
    <property type="protein sequence ID" value="KAG6949015.1"/>
    <property type="molecule type" value="Genomic_DNA"/>
</dbReference>
<organism evidence="2 3">
    <name type="scientific">Phytophthora aleatoria</name>
    <dbReference type="NCBI Taxonomy" id="2496075"/>
    <lineage>
        <taxon>Eukaryota</taxon>
        <taxon>Sar</taxon>
        <taxon>Stramenopiles</taxon>
        <taxon>Oomycota</taxon>
        <taxon>Peronosporomycetes</taxon>
        <taxon>Peronosporales</taxon>
        <taxon>Peronosporaceae</taxon>
        <taxon>Phytophthora</taxon>
    </lineage>
</organism>
<evidence type="ECO:0000313" key="2">
    <source>
        <dbReference type="EMBL" id="KAG6949015.1"/>
    </source>
</evidence>
<protein>
    <submittedName>
        <fullName evidence="2">Uncharacterized protein</fullName>
    </submittedName>
</protein>